<feature type="compositionally biased region" description="Polar residues" evidence="2">
    <location>
        <begin position="33"/>
        <end position="45"/>
    </location>
</feature>
<dbReference type="InterPro" id="IPR040564">
    <property type="entry name" value="CxC3-like"/>
</dbReference>
<proteinExistence type="predicted"/>
<dbReference type="InterPro" id="IPR040521">
    <property type="entry name" value="KDZ"/>
</dbReference>
<evidence type="ECO:0000256" key="2">
    <source>
        <dbReference type="SAM" id="MobiDB-lite"/>
    </source>
</evidence>
<feature type="compositionally biased region" description="Low complexity" evidence="2">
    <location>
        <begin position="54"/>
        <end position="67"/>
    </location>
</feature>
<evidence type="ECO:0000313" key="5">
    <source>
        <dbReference type="Proteomes" id="UP000054558"/>
    </source>
</evidence>
<feature type="region of interest" description="Disordered" evidence="2">
    <location>
        <begin position="925"/>
        <end position="955"/>
    </location>
</feature>
<evidence type="ECO:0000256" key="1">
    <source>
        <dbReference type="SAM" id="Coils"/>
    </source>
</evidence>
<reference evidence="4 5" key="1">
    <citation type="journal article" date="2014" name="Nat. Commun.">
        <title>Klebsormidium flaccidum genome reveals primary factors for plant terrestrial adaptation.</title>
        <authorList>
            <person name="Hori K."/>
            <person name="Maruyama F."/>
            <person name="Fujisawa T."/>
            <person name="Togashi T."/>
            <person name="Yamamoto N."/>
            <person name="Seo M."/>
            <person name="Sato S."/>
            <person name="Yamada T."/>
            <person name="Mori H."/>
            <person name="Tajima N."/>
            <person name="Moriyama T."/>
            <person name="Ikeuchi M."/>
            <person name="Watanabe M."/>
            <person name="Wada H."/>
            <person name="Kobayashi K."/>
            <person name="Saito M."/>
            <person name="Masuda T."/>
            <person name="Sasaki-Sekimoto Y."/>
            <person name="Mashiguchi K."/>
            <person name="Awai K."/>
            <person name="Shimojima M."/>
            <person name="Masuda S."/>
            <person name="Iwai M."/>
            <person name="Nobusawa T."/>
            <person name="Narise T."/>
            <person name="Kondo S."/>
            <person name="Saito H."/>
            <person name="Sato R."/>
            <person name="Murakawa M."/>
            <person name="Ihara Y."/>
            <person name="Oshima-Yamada Y."/>
            <person name="Ohtaka K."/>
            <person name="Satoh M."/>
            <person name="Sonobe K."/>
            <person name="Ishii M."/>
            <person name="Ohtani R."/>
            <person name="Kanamori-Sato M."/>
            <person name="Honoki R."/>
            <person name="Miyazaki D."/>
            <person name="Mochizuki H."/>
            <person name="Umetsu J."/>
            <person name="Higashi K."/>
            <person name="Shibata D."/>
            <person name="Kamiya Y."/>
            <person name="Sato N."/>
            <person name="Nakamura Y."/>
            <person name="Tabata S."/>
            <person name="Ida S."/>
            <person name="Kurokawa K."/>
            <person name="Ohta H."/>
        </authorList>
    </citation>
    <scope>NUCLEOTIDE SEQUENCE [LARGE SCALE GENOMIC DNA]</scope>
    <source>
        <strain evidence="4 5">NIES-2285</strain>
    </source>
</reference>
<dbReference type="EMBL" id="DF237431">
    <property type="protein sequence ID" value="GAQ89043.1"/>
    <property type="molecule type" value="Genomic_DNA"/>
</dbReference>
<name>A0A1Y1IEK8_KLENI</name>
<feature type="region of interest" description="Disordered" evidence="2">
    <location>
        <begin position="1"/>
        <end position="137"/>
    </location>
</feature>
<feature type="compositionally biased region" description="Acidic residues" evidence="2">
    <location>
        <begin position="931"/>
        <end position="941"/>
    </location>
</feature>
<feature type="region of interest" description="Disordered" evidence="2">
    <location>
        <begin position="157"/>
        <end position="180"/>
    </location>
</feature>
<feature type="domain" description="CxC3 like cysteine cluster" evidence="3">
    <location>
        <begin position="212"/>
        <end position="271"/>
    </location>
</feature>
<dbReference type="Pfam" id="PF18804">
    <property type="entry name" value="CxC3"/>
    <property type="match status" value="1"/>
</dbReference>
<sequence>MASSMSEECSDEALEGEVSSPSQESSEPHTSSGQHIPASSSSDLSPQEEGALGSDSESQAADSESASPEVVTYDAQGRRVVKRHRPGTREAANKRANSGNQHDGSPDSGGAGERGSRQSEDESDGHREARAVEAEQRARAEAVRAAATAAAMADYFEGGEPCSDEGSDGEENFAEPRPTRWRQRTAAAYDQYKEQRPWLAREMLRAHAVPEGCKNRVLQGCPAFVQLGFWPGTVAKLRTVYEIGMLEHWATASKAMPGSSLSAFVGVLEETGRRQGRDAPINRHTMSLAFGEFKFARFELKYLNAHRSGLDCPACHRHPHSCMCDGNHKLYRWDRAYEVFRQCYYGDLLLYSDADVQQSLAHLDLAMGSRPRDTCCGTGEWKAARDSKSAIRGQAETGCVLCGCRHQFAMKGVNMQYSGERYGYAYFLDRHFLQQKGVKFIYQDIICKYFPWREKVREKMGHGDGGGIRPALNLMHGKLHSWECQVLFGGLWQDGAGAGSGEDMELLFSYLSRLGIITKLMGAARRAEAITEAALYYNEEKLRHLAQSLARRYEECLKRLGDAAVALETACRDILGVPAGEVPLEQFEEWKAGVQEAARRKLDRTLHQRSDGVEYFALYTELELARGLEEIADSESFSDGALCSEKVQSVQQLTAEMLKDRASKEKKLLDLGKKVFGADYVERRGSPEQERFLREARVQLAEETIQQLQIDLEAQLHSLERYKLRVSKEADSAKMRASLRRKEGEIKKQIVAAVGRYNRLLDLQISPKERDRADADSLLAGEELPWSFEGCVDPSFRVGVSMHRTVEFRKQLELLDAYNRLRRLEEEELLLRAERDNYLTYYTELVASLDMQIAEAQESVRRAGTTPRPTFEAVAQSGRYVAPATLLWSDQDASSGFLAILSAARFEALKYLRLGRIQFGQETSTRAAGNESDDVYAEVDPEGLPTGLGAAPEPEASWSENVVSPLRIWLLARNLDGHLPPEVIESLNLDDLKWMTNTDLVHLGMSLGARLRFLDAIKTLA</sequence>
<evidence type="ECO:0000313" key="4">
    <source>
        <dbReference type="EMBL" id="GAQ89043.1"/>
    </source>
</evidence>
<dbReference type="OrthoDB" id="8942143at2759"/>
<dbReference type="PANTHER" id="PTHR33104:SF2">
    <property type="entry name" value="CXC3 LIKE CYSTEINE CLUSTER DOMAIN-CONTAINING PROTEIN"/>
    <property type="match status" value="1"/>
</dbReference>
<dbReference type="AlphaFoldDB" id="A0A1Y1IEK8"/>
<protein>
    <recommendedName>
        <fullName evidence="3">CxC3 like cysteine cluster domain-containing protein</fullName>
    </recommendedName>
</protein>
<gene>
    <name evidence="4" type="ORF">KFL_004820030</name>
</gene>
<evidence type="ECO:0000259" key="3">
    <source>
        <dbReference type="Pfam" id="PF18804"/>
    </source>
</evidence>
<keyword evidence="5" id="KW-1185">Reference proteome</keyword>
<dbReference type="PANTHER" id="PTHR33104">
    <property type="entry name" value="SI:DKEY-29D5.2"/>
    <property type="match status" value="1"/>
</dbReference>
<feature type="compositionally biased region" description="Low complexity" evidence="2">
    <location>
        <begin position="16"/>
        <end position="32"/>
    </location>
</feature>
<accession>A0A1Y1IEK8</accession>
<organism evidence="4 5">
    <name type="scientific">Klebsormidium nitens</name>
    <name type="common">Green alga</name>
    <name type="synonym">Ulothrix nitens</name>
    <dbReference type="NCBI Taxonomy" id="105231"/>
    <lineage>
        <taxon>Eukaryota</taxon>
        <taxon>Viridiplantae</taxon>
        <taxon>Streptophyta</taxon>
        <taxon>Klebsormidiophyceae</taxon>
        <taxon>Klebsormidiales</taxon>
        <taxon>Klebsormidiaceae</taxon>
        <taxon>Klebsormidium</taxon>
    </lineage>
</organism>
<dbReference type="Pfam" id="PF18758">
    <property type="entry name" value="KDZ"/>
    <property type="match status" value="1"/>
</dbReference>
<feature type="compositionally biased region" description="Basic and acidic residues" evidence="2">
    <location>
        <begin position="114"/>
        <end position="137"/>
    </location>
</feature>
<keyword evidence="1" id="KW-0175">Coiled coil</keyword>
<feature type="coiled-coil region" evidence="1">
    <location>
        <begin position="698"/>
        <end position="725"/>
    </location>
</feature>
<feature type="compositionally biased region" description="Acidic residues" evidence="2">
    <location>
        <begin position="162"/>
        <end position="173"/>
    </location>
</feature>
<dbReference type="Proteomes" id="UP000054558">
    <property type="component" value="Unassembled WGS sequence"/>
</dbReference>